<feature type="domain" description="3-deoxy-D-manno-octulosonic-acid transferase N-terminal" evidence="9">
    <location>
        <begin position="30"/>
        <end position="186"/>
    </location>
</feature>
<dbReference type="Gene3D" id="3.40.50.11720">
    <property type="entry name" value="3-Deoxy-D-manno-octulosonic-acid transferase, N-terminal domain"/>
    <property type="match status" value="1"/>
</dbReference>
<organism evidence="10 11">
    <name type="scientific">Albidovulum denitrificans</name>
    <dbReference type="NCBI Taxonomy" id="404881"/>
    <lineage>
        <taxon>Bacteria</taxon>
        <taxon>Pseudomonadati</taxon>
        <taxon>Pseudomonadota</taxon>
        <taxon>Alphaproteobacteria</taxon>
        <taxon>Rhodobacterales</taxon>
        <taxon>Paracoccaceae</taxon>
        <taxon>Albidovulum</taxon>
    </lineage>
</organism>
<evidence type="ECO:0000256" key="7">
    <source>
        <dbReference type="ARBA" id="ARBA00049183"/>
    </source>
</evidence>
<dbReference type="RefSeq" id="WP_105516420.1">
    <property type="nucleotide sequence ID" value="NZ_PVEP01000013.1"/>
</dbReference>
<evidence type="ECO:0000256" key="6">
    <source>
        <dbReference type="ARBA" id="ARBA00031445"/>
    </source>
</evidence>
<comment type="caution">
    <text evidence="10">The sequence shown here is derived from an EMBL/GenBank/DDBJ whole genome shotgun (WGS) entry which is preliminary data.</text>
</comment>
<evidence type="ECO:0000256" key="1">
    <source>
        <dbReference type="ARBA" id="ARBA00003394"/>
    </source>
</evidence>
<dbReference type="Proteomes" id="UP000238338">
    <property type="component" value="Unassembled WGS sequence"/>
</dbReference>
<dbReference type="EMBL" id="PVEP01000013">
    <property type="protein sequence ID" value="PQV53698.1"/>
    <property type="molecule type" value="Genomic_DNA"/>
</dbReference>
<dbReference type="PANTHER" id="PTHR42755:SF1">
    <property type="entry name" value="3-DEOXY-D-MANNO-OCTULOSONIC ACID TRANSFERASE, MITOCHONDRIAL-RELATED"/>
    <property type="match status" value="1"/>
</dbReference>
<sequence>MKRSLALSLYLRTAGRGDGAPAALRPSRPGGSLVWAHAGGGASARSLGQLLDRIARDRPDLSILVTSEGPLDPDAFPETVLTDAPPADQKADVQGFLDHWQPDLFLLTGSTLPPVTIVALHDRDIPAILADARVPAQSDWSGFFRRGMVASLLSRFTRILAQDGDSARRLHKIIGAGAQVEVAGRIEESSDPLTCNEGERAELAEILRARPVWLVAACPEAEETAVLAAHAHALRLAHRMLLILSPADAQRAGVLAARCQAEGWGVARWAEDEAPDDEVQVLVTDGEADMGLWYRLAPVSFMGGTLLPGGGGRNPYEPAALGSAILHGPEPGPYPDAYTRLAEAGAARRVADGAGLSGAVADLIAPDKAALLAHNAWVASSGGAEVTERIARIILSCLDRAPSITDAGA</sequence>
<gene>
    <name evidence="10" type="ORF">LX70_03883</name>
</gene>
<dbReference type="PANTHER" id="PTHR42755">
    <property type="entry name" value="3-DEOXY-MANNO-OCTULOSONATE CYTIDYLYLTRANSFERASE"/>
    <property type="match status" value="1"/>
</dbReference>
<proteinExistence type="inferred from homology"/>
<dbReference type="AlphaFoldDB" id="A0A2S8RYV5"/>
<comment type="function">
    <text evidence="1 8">Involved in lipopolysaccharide (LPS) biosynthesis. Catalyzes the transfer of 3-deoxy-D-manno-octulosonate (Kdo) residue(s) from CMP-Kdo to lipid IV(A), the tetraacyldisaccharide-1,4'-bisphosphate precursor of lipid A.</text>
</comment>
<dbReference type="EC" id="2.4.99.12" evidence="3 8"/>
<dbReference type="Pfam" id="PF04413">
    <property type="entry name" value="Glycos_transf_N"/>
    <property type="match status" value="1"/>
</dbReference>
<dbReference type="GO" id="GO:0005886">
    <property type="term" value="C:plasma membrane"/>
    <property type="evidence" value="ECO:0007669"/>
    <property type="project" value="UniProtKB-SubCell"/>
</dbReference>
<evidence type="ECO:0000313" key="10">
    <source>
        <dbReference type="EMBL" id="PQV53698.1"/>
    </source>
</evidence>
<dbReference type="OrthoDB" id="9789797at2"/>
<evidence type="ECO:0000256" key="5">
    <source>
        <dbReference type="ARBA" id="ARBA00022679"/>
    </source>
</evidence>
<keyword evidence="11" id="KW-1185">Reference proteome</keyword>
<evidence type="ECO:0000256" key="2">
    <source>
        <dbReference type="ARBA" id="ARBA00004713"/>
    </source>
</evidence>
<name>A0A2S8RYV5_9RHOB</name>
<keyword evidence="8" id="KW-0472">Membrane</keyword>
<keyword evidence="8" id="KW-0448">Lipopolysaccharide biosynthesis</keyword>
<keyword evidence="5 8" id="KW-0808">Transferase</keyword>
<evidence type="ECO:0000256" key="8">
    <source>
        <dbReference type="RuleBase" id="RU365103"/>
    </source>
</evidence>
<dbReference type="InterPro" id="IPR038107">
    <property type="entry name" value="Glycos_transf_N_sf"/>
</dbReference>
<comment type="catalytic activity">
    <reaction evidence="7 8">
        <text>lipid IVA (E. coli) + CMP-3-deoxy-beta-D-manno-octulosonate = alpha-Kdo-(2-&gt;6)-lipid IVA (E. coli) + CMP + H(+)</text>
        <dbReference type="Rhea" id="RHEA:28066"/>
        <dbReference type="ChEBI" id="CHEBI:15378"/>
        <dbReference type="ChEBI" id="CHEBI:58603"/>
        <dbReference type="ChEBI" id="CHEBI:60364"/>
        <dbReference type="ChEBI" id="CHEBI:60377"/>
        <dbReference type="ChEBI" id="CHEBI:85987"/>
        <dbReference type="EC" id="2.4.99.12"/>
    </reaction>
</comment>
<dbReference type="InterPro" id="IPR007507">
    <property type="entry name" value="Glycos_transf_N"/>
</dbReference>
<protein>
    <recommendedName>
        <fullName evidence="4 8">3-deoxy-D-manno-octulosonic acid transferase</fullName>
        <shortName evidence="8">Kdo transferase</shortName>
        <ecNumber evidence="3 8">2.4.99.12</ecNumber>
    </recommendedName>
    <alternativeName>
        <fullName evidence="6 8">Lipid IV(A) 3-deoxy-D-manno-octulosonic acid transferase</fullName>
    </alternativeName>
</protein>
<evidence type="ECO:0000256" key="4">
    <source>
        <dbReference type="ARBA" id="ARBA00019077"/>
    </source>
</evidence>
<dbReference type="Gene3D" id="3.40.50.2000">
    <property type="entry name" value="Glycogen Phosphorylase B"/>
    <property type="match status" value="1"/>
</dbReference>
<dbReference type="UniPathway" id="UPA00958"/>
<dbReference type="GO" id="GO:0009245">
    <property type="term" value="P:lipid A biosynthetic process"/>
    <property type="evidence" value="ECO:0007669"/>
    <property type="project" value="TreeGrafter"/>
</dbReference>
<keyword evidence="8" id="KW-1003">Cell membrane</keyword>
<dbReference type="GO" id="GO:0009244">
    <property type="term" value="P:lipopolysaccharide core region biosynthetic process"/>
    <property type="evidence" value="ECO:0007669"/>
    <property type="project" value="UniProtKB-UniRule"/>
</dbReference>
<accession>A0A2S8RYV5</accession>
<evidence type="ECO:0000313" key="11">
    <source>
        <dbReference type="Proteomes" id="UP000238338"/>
    </source>
</evidence>
<comment type="similarity">
    <text evidence="8">Belongs to the glycosyltransferase group 1 family.</text>
</comment>
<comment type="pathway">
    <text evidence="2 8">Bacterial outer membrane biogenesis; LPS core biosynthesis.</text>
</comment>
<evidence type="ECO:0000256" key="3">
    <source>
        <dbReference type="ARBA" id="ARBA00012621"/>
    </source>
</evidence>
<comment type="subcellular location">
    <subcellularLocation>
        <location evidence="8">Cell membrane</location>
    </subcellularLocation>
</comment>
<dbReference type="InterPro" id="IPR039901">
    <property type="entry name" value="Kdotransferase"/>
</dbReference>
<evidence type="ECO:0000259" key="9">
    <source>
        <dbReference type="Pfam" id="PF04413"/>
    </source>
</evidence>
<reference evidence="10 11" key="1">
    <citation type="submission" date="2018-02" db="EMBL/GenBank/DDBJ databases">
        <title>Genomic Encyclopedia of Archaeal and Bacterial Type Strains, Phase II (KMG-II): from individual species to whole genera.</title>
        <authorList>
            <person name="Goeker M."/>
        </authorList>
    </citation>
    <scope>NUCLEOTIDE SEQUENCE [LARGE SCALE GENOMIC DNA]</scope>
    <source>
        <strain evidence="10 11">DSM 18921</strain>
    </source>
</reference>
<dbReference type="GO" id="GO:0043842">
    <property type="term" value="F:Kdo transferase activity"/>
    <property type="evidence" value="ECO:0007669"/>
    <property type="project" value="UniProtKB-EC"/>
</dbReference>